<evidence type="ECO:0000259" key="7">
    <source>
        <dbReference type="PROSITE" id="PS50048"/>
    </source>
</evidence>
<sequence length="497" mass="56629">MVNSGQGEFECAICHRQYAARSSYTRHTKQCLEQSEVTPRQKSCHECSSAKARCDQQRPRCSRCVERNAHCEYVSGKSINHAKQVNSQDSNAQLPHKQRSDEIGDSFLEALGAEQQTWDAQITSMDYLPPNGQGVSDQNAPVVSEHSSNHSTPRSTASTGCLSATLSSRTIDTAATSNHSPKDSNYPEQTRQLVPDEDFNVIRDRWLYPYIEPSPLSYALREQSMFYLCRVFRTFPRMMARRERLPPMIHPMQATQEMKLPLKNCFSITRMWEGGAEEASSLVQGTIEREMERLFAEYRTYDEETLITAFQALVIYAIILLFPTPQKPTTKNLSLQTVVNLQEVGYHVGQTGLMLHAEASHVRPTWDAWILMNAKRRTMSALYCLEWIYAMLNKLPTFPCKELGFMPAVCSKALWHARTKDEWEAIYNCWLARWTVGGGYLMRELMAVEPGPELDLRTEMWLEEVDEFGMMYMSLVNATEVPGGGGELRPEKQSVET</sequence>
<reference evidence="8 9" key="1">
    <citation type="submission" date="2016-03" db="EMBL/GenBank/DDBJ databases">
        <title>Comparative genomics of Pseudogymnoascus destructans, the fungus causing white-nose syndrome of bats.</title>
        <authorList>
            <person name="Palmer J.M."/>
            <person name="Drees K.P."/>
            <person name="Foster J.T."/>
            <person name="Lindner D.L."/>
        </authorList>
    </citation>
    <scope>NUCLEOTIDE SEQUENCE [LARGE SCALE GENOMIC DNA]</scope>
    <source>
        <strain evidence="8 9">UAMH 10579</strain>
    </source>
</reference>
<dbReference type="CDD" id="cd00067">
    <property type="entry name" value="GAL4"/>
    <property type="match status" value="1"/>
</dbReference>
<gene>
    <name evidence="8" type="ORF">VE01_07277</name>
</gene>
<dbReference type="Pfam" id="PF00172">
    <property type="entry name" value="Zn_clus"/>
    <property type="match status" value="1"/>
</dbReference>
<accession>A0A1B8GFC9</accession>
<evidence type="ECO:0000256" key="1">
    <source>
        <dbReference type="ARBA" id="ARBA00022723"/>
    </source>
</evidence>
<reference evidence="9" key="2">
    <citation type="journal article" date="2018" name="Nat. Commun.">
        <title>Extreme sensitivity to ultraviolet light in the fungal pathogen causing white-nose syndrome of bats.</title>
        <authorList>
            <person name="Palmer J.M."/>
            <person name="Drees K.P."/>
            <person name="Foster J.T."/>
            <person name="Lindner D.L."/>
        </authorList>
    </citation>
    <scope>NUCLEOTIDE SEQUENCE [LARGE SCALE GENOMIC DNA]</scope>
    <source>
        <strain evidence="9">UAMH 10579</strain>
    </source>
</reference>
<organism evidence="8 9">
    <name type="scientific">Pseudogymnoascus verrucosus</name>
    <dbReference type="NCBI Taxonomy" id="342668"/>
    <lineage>
        <taxon>Eukaryota</taxon>
        <taxon>Fungi</taxon>
        <taxon>Dikarya</taxon>
        <taxon>Ascomycota</taxon>
        <taxon>Pezizomycotina</taxon>
        <taxon>Leotiomycetes</taxon>
        <taxon>Thelebolales</taxon>
        <taxon>Thelebolaceae</taxon>
        <taxon>Pseudogymnoascus</taxon>
    </lineage>
</organism>
<dbReference type="SUPFAM" id="SSF57701">
    <property type="entry name" value="Zn2/Cys6 DNA-binding domain"/>
    <property type="match status" value="1"/>
</dbReference>
<keyword evidence="3" id="KW-0805">Transcription regulation</keyword>
<evidence type="ECO:0000256" key="3">
    <source>
        <dbReference type="ARBA" id="ARBA00023015"/>
    </source>
</evidence>
<dbReference type="STRING" id="342668.A0A1B8GFC9"/>
<evidence type="ECO:0000313" key="9">
    <source>
        <dbReference type="Proteomes" id="UP000091956"/>
    </source>
</evidence>
<dbReference type="Proteomes" id="UP000091956">
    <property type="component" value="Unassembled WGS sequence"/>
</dbReference>
<dbReference type="PROSITE" id="PS50048">
    <property type="entry name" value="ZN2_CY6_FUNGAL_2"/>
    <property type="match status" value="1"/>
</dbReference>
<proteinExistence type="predicted"/>
<dbReference type="RefSeq" id="XP_018128271.1">
    <property type="nucleotide sequence ID" value="XM_018276712.2"/>
</dbReference>
<evidence type="ECO:0000256" key="6">
    <source>
        <dbReference type="SAM" id="MobiDB-lite"/>
    </source>
</evidence>
<dbReference type="AlphaFoldDB" id="A0A1B8GFC9"/>
<evidence type="ECO:0000256" key="5">
    <source>
        <dbReference type="ARBA" id="ARBA00023242"/>
    </source>
</evidence>
<keyword evidence="2" id="KW-0862">Zinc</keyword>
<feature type="region of interest" description="Disordered" evidence="6">
    <location>
        <begin position="127"/>
        <end position="161"/>
    </location>
</feature>
<evidence type="ECO:0000256" key="2">
    <source>
        <dbReference type="ARBA" id="ARBA00022833"/>
    </source>
</evidence>
<dbReference type="InterPro" id="IPR036864">
    <property type="entry name" value="Zn2-C6_fun-type_DNA-bd_sf"/>
</dbReference>
<dbReference type="PANTHER" id="PTHR47660:SF3">
    <property type="entry name" value="FINGER DOMAIN PROTEIN, PUTATIVE (AFU_ORTHOLOGUE AFUA_4G03310)-RELATED"/>
    <property type="match status" value="1"/>
</dbReference>
<dbReference type="SMART" id="SM00066">
    <property type="entry name" value="GAL4"/>
    <property type="match status" value="1"/>
</dbReference>
<dbReference type="PROSITE" id="PS00463">
    <property type="entry name" value="ZN2_CY6_FUNGAL_1"/>
    <property type="match status" value="1"/>
</dbReference>
<name>A0A1B8GFC9_9PEZI</name>
<dbReference type="GO" id="GO:0000981">
    <property type="term" value="F:DNA-binding transcription factor activity, RNA polymerase II-specific"/>
    <property type="evidence" value="ECO:0007669"/>
    <property type="project" value="InterPro"/>
</dbReference>
<feature type="domain" description="Zn(2)-C6 fungal-type" evidence="7">
    <location>
        <begin position="43"/>
        <end position="73"/>
    </location>
</feature>
<dbReference type="GeneID" id="28840663"/>
<dbReference type="PANTHER" id="PTHR47660">
    <property type="entry name" value="TRANSCRIPTION FACTOR WITH C2H2 AND ZN(2)-CYS(6) DNA BINDING DOMAIN (EUROFUNG)-RELATED-RELATED"/>
    <property type="match status" value="1"/>
</dbReference>
<dbReference type="GO" id="GO:0008270">
    <property type="term" value="F:zinc ion binding"/>
    <property type="evidence" value="ECO:0007669"/>
    <property type="project" value="InterPro"/>
</dbReference>
<protein>
    <recommendedName>
        <fullName evidence="7">Zn(2)-C6 fungal-type domain-containing protein</fullName>
    </recommendedName>
</protein>
<keyword evidence="9" id="KW-1185">Reference proteome</keyword>
<keyword evidence="5" id="KW-0539">Nucleus</keyword>
<dbReference type="OrthoDB" id="2441642at2759"/>
<feature type="compositionally biased region" description="Polar residues" evidence="6">
    <location>
        <begin position="133"/>
        <end position="161"/>
    </location>
</feature>
<dbReference type="PRINTS" id="PR00755">
    <property type="entry name" value="AFLATOXINBRP"/>
</dbReference>
<evidence type="ECO:0000313" key="8">
    <source>
        <dbReference type="EMBL" id="OBT94538.1"/>
    </source>
</evidence>
<dbReference type="EMBL" id="KV460243">
    <property type="protein sequence ID" value="OBT94538.1"/>
    <property type="molecule type" value="Genomic_DNA"/>
</dbReference>
<dbReference type="Gene3D" id="4.10.240.10">
    <property type="entry name" value="Zn(2)-C6 fungal-type DNA-binding domain"/>
    <property type="match status" value="1"/>
</dbReference>
<evidence type="ECO:0000256" key="4">
    <source>
        <dbReference type="ARBA" id="ARBA00023163"/>
    </source>
</evidence>
<keyword evidence="1" id="KW-0479">Metal-binding</keyword>
<dbReference type="InterPro" id="IPR001138">
    <property type="entry name" value="Zn2Cys6_DnaBD"/>
</dbReference>
<keyword evidence="4" id="KW-0804">Transcription</keyword>